<dbReference type="PANTHER" id="PTHR45710">
    <property type="entry name" value="C-TYPE LECTIN DOMAIN-CONTAINING PROTEIN 180"/>
    <property type="match status" value="1"/>
</dbReference>
<dbReference type="GO" id="GO:0005886">
    <property type="term" value="C:plasma membrane"/>
    <property type="evidence" value="ECO:0007669"/>
    <property type="project" value="UniProtKB-SubCell"/>
</dbReference>
<dbReference type="InterPro" id="IPR001304">
    <property type="entry name" value="C-type_lectin-like"/>
</dbReference>
<evidence type="ECO:0000256" key="2">
    <source>
        <dbReference type="ARBA" id="ARBA00022734"/>
    </source>
</evidence>
<feature type="domain" description="C-type lectin" evidence="5">
    <location>
        <begin position="100"/>
        <end position="205"/>
    </location>
</feature>
<evidence type="ECO:0000313" key="7">
    <source>
        <dbReference type="Proteomes" id="UP000694392"/>
    </source>
</evidence>
<keyword evidence="7" id="KW-1185">Reference proteome</keyword>
<dbReference type="PROSITE" id="PS00615">
    <property type="entry name" value="C_TYPE_LECTIN_1"/>
    <property type="match status" value="1"/>
</dbReference>
<proteinExistence type="predicted"/>
<keyword evidence="2" id="KW-0430">Lectin</keyword>
<comment type="subcellular location">
    <subcellularLocation>
        <location evidence="1">Cell membrane</location>
        <topology evidence="1">Single-pass type II membrane protein</topology>
    </subcellularLocation>
</comment>
<dbReference type="GeneTree" id="ENSGT00940000162705"/>
<dbReference type="SUPFAM" id="SSF56436">
    <property type="entry name" value="C-type lectin-like"/>
    <property type="match status" value="1"/>
</dbReference>
<reference evidence="6" key="2">
    <citation type="submission" date="2025-09" db="UniProtKB">
        <authorList>
            <consortium name="Ensembl"/>
        </authorList>
    </citation>
    <scope>IDENTIFICATION</scope>
</reference>
<dbReference type="Pfam" id="PF00059">
    <property type="entry name" value="Lectin_C"/>
    <property type="match status" value="1"/>
</dbReference>
<dbReference type="GO" id="GO:0030246">
    <property type="term" value="F:carbohydrate binding"/>
    <property type="evidence" value="ECO:0007669"/>
    <property type="project" value="UniProtKB-KW"/>
</dbReference>
<dbReference type="AlphaFoldDB" id="A0A8D0L1R1"/>
<reference evidence="6" key="1">
    <citation type="submission" date="2025-08" db="UniProtKB">
        <authorList>
            <consortium name="Ensembl"/>
        </authorList>
    </citation>
    <scope>IDENTIFICATION</scope>
</reference>
<dbReference type="InterPro" id="IPR050828">
    <property type="entry name" value="C-type_lectin/matrix_domain"/>
</dbReference>
<dbReference type="Ensembl" id="ENSSPUT00000001260.1">
    <property type="protein sequence ID" value="ENSSPUP00000001191.1"/>
    <property type="gene ID" value="ENSSPUG00000000949.1"/>
</dbReference>
<evidence type="ECO:0000256" key="3">
    <source>
        <dbReference type="ARBA" id="ARBA00023157"/>
    </source>
</evidence>
<dbReference type="InterPro" id="IPR016187">
    <property type="entry name" value="CTDL_fold"/>
</dbReference>
<dbReference type="InterPro" id="IPR016186">
    <property type="entry name" value="C-type_lectin-like/link_sf"/>
</dbReference>
<sequence>MPLTASASIHAISYGVVIINPITQPSPGIHCLLSPTSCRPCIFPAFICKWITDKKYRLAVAVLILILIILVIALAASKSTPCPSCPPPIDPVCPDDRIGYWRKCYYFSIVEGLWNDSQSYCSLHGASLAVIDTQQNLDFLMRLGRSLHFWIGLRKELDQPWKWPNGTEYEYDNRFQVRGTGQCAYLDSIGLSSSRCTSERNFICSRPDECARRKLS</sequence>
<keyword evidence="3" id="KW-1015">Disulfide bond</keyword>
<keyword evidence="4" id="KW-0472">Membrane</keyword>
<dbReference type="Proteomes" id="UP000694392">
    <property type="component" value="Unplaced"/>
</dbReference>
<protein>
    <recommendedName>
        <fullName evidence="5">C-type lectin domain-containing protein</fullName>
    </recommendedName>
</protein>
<dbReference type="InterPro" id="IPR018378">
    <property type="entry name" value="C-type_lectin_CS"/>
</dbReference>
<evidence type="ECO:0000313" key="6">
    <source>
        <dbReference type="Ensembl" id="ENSSPUP00000001191.1"/>
    </source>
</evidence>
<dbReference type="OMA" id="DQPWKWP"/>
<dbReference type="Gene3D" id="3.10.100.10">
    <property type="entry name" value="Mannose-Binding Protein A, subunit A"/>
    <property type="match status" value="1"/>
</dbReference>
<feature type="transmembrane region" description="Helical" evidence="4">
    <location>
        <begin position="58"/>
        <end position="76"/>
    </location>
</feature>
<name>A0A8D0L1R1_SPHPU</name>
<dbReference type="PROSITE" id="PS50041">
    <property type="entry name" value="C_TYPE_LECTIN_2"/>
    <property type="match status" value="1"/>
</dbReference>
<organism evidence="6 7">
    <name type="scientific">Sphenodon punctatus</name>
    <name type="common">Tuatara</name>
    <name type="synonym">Hatteria punctata</name>
    <dbReference type="NCBI Taxonomy" id="8508"/>
    <lineage>
        <taxon>Eukaryota</taxon>
        <taxon>Metazoa</taxon>
        <taxon>Chordata</taxon>
        <taxon>Craniata</taxon>
        <taxon>Vertebrata</taxon>
        <taxon>Euteleostomi</taxon>
        <taxon>Lepidosauria</taxon>
        <taxon>Sphenodontia</taxon>
        <taxon>Sphenodontidae</taxon>
        <taxon>Sphenodon</taxon>
    </lineage>
</organism>
<evidence type="ECO:0000259" key="5">
    <source>
        <dbReference type="PROSITE" id="PS50041"/>
    </source>
</evidence>
<dbReference type="InterPro" id="IPR033992">
    <property type="entry name" value="NKR-like_CTLD"/>
</dbReference>
<dbReference type="PANTHER" id="PTHR45710:SF35">
    <property type="entry name" value="C-TYPE LECTIN DOMAIN FAMILY 2 MEMBER D"/>
    <property type="match status" value="1"/>
</dbReference>
<dbReference type="CDD" id="cd03593">
    <property type="entry name" value="CLECT_NK_receptors_like"/>
    <property type="match status" value="1"/>
</dbReference>
<accession>A0A8D0L1R1</accession>
<dbReference type="SMART" id="SM00034">
    <property type="entry name" value="CLECT"/>
    <property type="match status" value="1"/>
</dbReference>
<evidence type="ECO:0000256" key="4">
    <source>
        <dbReference type="SAM" id="Phobius"/>
    </source>
</evidence>
<keyword evidence="4" id="KW-0812">Transmembrane</keyword>
<evidence type="ECO:0000256" key="1">
    <source>
        <dbReference type="ARBA" id="ARBA00004401"/>
    </source>
</evidence>
<keyword evidence="4" id="KW-1133">Transmembrane helix</keyword>